<comment type="caution">
    <text evidence="2">The sequence shown here is derived from an EMBL/GenBank/DDBJ whole genome shotgun (WGS) entry which is preliminary data.</text>
</comment>
<dbReference type="EMBL" id="BQNB010013285">
    <property type="protein sequence ID" value="GJT14122.1"/>
    <property type="molecule type" value="Genomic_DNA"/>
</dbReference>
<gene>
    <name evidence="2" type="ORF">Tco_0861164</name>
</gene>
<organism evidence="2 3">
    <name type="scientific">Tanacetum coccineum</name>
    <dbReference type="NCBI Taxonomy" id="301880"/>
    <lineage>
        <taxon>Eukaryota</taxon>
        <taxon>Viridiplantae</taxon>
        <taxon>Streptophyta</taxon>
        <taxon>Embryophyta</taxon>
        <taxon>Tracheophyta</taxon>
        <taxon>Spermatophyta</taxon>
        <taxon>Magnoliopsida</taxon>
        <taxon>eudicotyledons</taxon>
        <taxon>Gunneridae</taxon>
        <taxon>Pentapetalae</taxon>
        <taxon>asterids</taxon>
        <taxon>campanulids</taxon>
        <taxon>Asterales</taxon>
        <taxon>Asteraceae</taxon>
        <taxon>Asteroideae</taxon>
        <taxon>Anthemideae</taxon>
        <taxon>Anthemidinae</taxon>
        <taxon>Tanacetum</taxon>
    </lineage>
</organism>
<evidence type="ECO:0000256" key="1">
    <source>
        <dbReference type="SAM" id="MobiDB-lite"/>
    </source>
</evidence>
<accession>A0ABQ5BJZ6</accession>
<reference evidence="2" key="1">
    <citation type="journal article" date="2022" name="Int. J. Mol. Sci.">
        <title>Draft Genome of Tanacetum Coccineum: Genomic Comparison of Closely Related Tanacetum-Family Plants.</title>
        <authorList>
            <person name="Yamashiro T."/>
            <person name="Shiraishi A."/>
            <person name="Nakayama K."/>
            <person name="Satake H."/>
        </authorList>
    </citation>
    <scope>NUCLEOTIDE SEQUENCE</scope>
</reference>
<dbReference type="Proteomes" id="UP001151760">
    <property type="component" value="Unassembled WGS sequence"/>
</dbReference>
<keyword evidence="3" id="KW-1185">Reference proteome</keyword>
<proteinExistence type="predicted"/>
<evidence type="ECO:0000313" key="3">
    <source>
        <dbReference type="Proteomes" id="UP001151760"/>
    </source>
</evidence>
<feature type="region of interest" description="Disordered" evidence="1">
    <location>
        <begin position="93"/>
        <end position="126"/>
    </location>
</feature>
<evidence type="ECO:0000313" key="2">
    <source>
        <dbReference type="EMBL" id="GJT14122.1"/>
    </source>
</evidence>
<reference evidence="2" key="2">
    <citation type="submission" date="2022-01" db="EMBL/GenBank/DDBJ databases">
        <authorList>
            <person name="Yamashiro T."/>
            <person name="Shiraishi A."/>
            <person name="Satake H."/>
            <person name="Nakayama K."/>
        </authorList>
    </citation>
    <scope>NUCLEOTIDE SEQUENCE</scope>
</reference>
<protein>
    <submittedName>
        <fullName evidence="2">Uncharacterized protein</fullName>
    </submittedName>
</protein>
<sequence length="126" mass="14562">MVTDIQKKDKNEAKPTKPSTEWKKREKVKVKVKVKDEADIEEISTLNTLNPFNPVISNLIPKFPPKPHHYSSIIFLRPFTPKRLFPIQPHLTKHQIHVGNPKQSHSAKKRNKKSRAEIEDLGGQDE</sequence>
<feature type="region of interest" description="Disordered" evidence="1">
    <location>
        <begin position="1"/>
        <end position="24"/>
    </location>
</feature>
<name>A0ABQ5BJZ6_9ASTR</name>